<dbReference type="Pfam" id="PF00085">
    <property type="entry name" value="Thioredoxin"/>
    <property type="match status" value="1"/>
</dbReference>
<dbReference type="PROSITE" id="PS51352">
    <property type="entry name" value="THIOREDOXIN_2"/>
    <property type="match status" value="1"/>
</dbReference>
<feature type="domain" description="Thioredoxin" evidence="2">
    <location>
        <begin position="31"/>
        <end position="179"/>
    </location>
</feature>
<dbReference type="Proteomes" id="UP000600588">
    <property type="component" value="Unassembled WGS sequence"/>
</dbReference>
<accession>A0A8J6Q254</accession>
<dbReference type="SUPFAM" id="SSF52833">
    <property type="entry name" value="Thioredoxin-like"/>
    <property type="match status" value="1"/>
</dbReference>
<feature type="chain" id="PRO_5035249919" evidence="1">
    <location>
        <begin position="27"/>
        <end position="374"/>
    </location>
</feature>
<evidence type="ECO:0000259" key="2">
    <source>
        <dbReference type="PROSITE" id="PS51352"/>
    </source>
</evidence>
<dbReference type="InterPro" id="IPR050553">
    <property type="entry name" value="Thioredoxin_ResA/DsbE_sf"/>
</dbReference>
<dbReference type="RefSeq" id="WP_188231164.1">
    <property type="nucleotide sequence ID" value="NZ_JACVXB010000008.1"/>
</dbReference>
<evidence type="ECO:0000313" key="3">
    <source>
        <dbReference type="EMBL" id="MBD0833377.1"/>
    </source>
</evidence>
<dbReference type="AlphaFoldDB" id="A0A8J6Q254"/>
<keyword evidence="1" id="KW-0732">Signal</keyword>
<reference evidence="3 4" key="1">
    <citation type="submission" date="2020-09" db="EMBL/GenBank/DDBJ databases">
        <title>TT11 complete genome.</title>
        <authorList>
            <person name="Wu Z."/>
        </authorList>
    </citation>
    <scope>NUCLEOTIDE SEQUENCE [LARGE SCALE GENOMIC DNA]</scope>
    <source>
        <strain evidence="3 4">TT11</strain>
    </source>
</reference>
<dbReference type="SUPFAM" id="SSF81901">
    <property type="entry name" value="HCP-like"/>
    <property type="match status" value="1"/>
</dbReference>
<dbReference type="CDD" id="cd02966">
    <property type="entry name" value="TlpA_like_family"/>
    <property type="match status" value="1"/>
</dbReference>
<feature type="signal peptide" evidence="1">
    <location>
        <begin position="1"/>
        <end position="26"/>
    </location>
</feature>
<dbReference type="PANTHER" id="PTHR42852:SF18">
    <property type="entry name" value="CHROMOSOME UNDETERMINED SCAFFOLD_47, WHOLE GENOME SHOTGUN SEQUENCE"/>
    <property type="match status" value="1"/>
</dbReference>
<evidence type="ECO:0000256" key="1">
    <source>
        <dbReference type="SAM" id="SignalP"/>
    </source>
</evidence>
<gene>
    <name evidence="3" type="ORF">ICJ83_14675</name>
</gene>
<organism evidence="3 4">
    <name type="scientific">Aestuariibaculum sediminum</name>
    <dbReference type="NCBI Taxonomy" id="2770637"/>
    <lineage>
        <taxon>Bacteria</taxon>
        <taxon>Pseudomonadati</taxon>
        <taxon>Bacteroidota</taxon>
        <taxon>Flavobacteriia</taxon>
        <taxon>Flavobacteriales</taxon>
        <taxon>Flavobacteriaceae</taxon>
    </lineage>
</organism>
<dbReference type="InterPro" id="IPR036249">
    <property type="entry name" value="Thioredoxin-like_sf"/>
</dbReference>
<sequence length="374" mass="42683">MVRIKINIKTISLMVCFLYGALTGFAQDDLLQIGNQAPPIKYSKWVKGEPINEFKDDKLYVMEFWATWCGPCIAAMPHLSELAHKYEGKISFVAVNVWEKIGNKPYESVIPTVSKFVEDLGEKMDFNVVIDNNDQFMSNEWLLKAGVTGIPSTFLIQKGKLIWIGHPKDLESIINEVQNGTYDMNSTREEHLKSQKENLDKIEAYKKLMKPIDEAIAAEDYEHAFKLMSDVVAKNPSQSYSLGMRQFKTRLEFISENNAMEYAKDWVAKDGSRYTMYIAQTIADYEGLSKDTYAQAAIWFEPAAYREGTNPMIIDYLAKCYFLAGNYPQAVEEQKRALKAAKEALEGDRFTGIIVSSTVEDYQNKLKTYSDKLQ</sequence>
<evidence type="ECO:0000313" key="4">
    <source>
        <dbReference type="Proteomes" id="UP000600588"/>
    </source>
</evidence>
<dbReference type="PANTHER" id="PTHR42852">
    <property type="entry name" value="THIOL:DISULFIDE INTERCHANGE PROTEIN DSBE"/>
    <property type="match status" value="1"/>
</dbReference>
<dbReference type="EMBL" id="JACVXB010000008">
    <property type="protein sequence ID" value="MBD0833377.1"/>
    <property type="molecule type" value="Genomic_DNA"/>
</dbReference>
<keyword evidence="4" id="KW-1185">Reference proteome</keyword>
<protein>
    <submittedName>
        <fullName evidence="3">TlpA family protein disulfide reductase</fullName>
    </submittedName>
</protein>
<comment type="caution">
    <text evidence="3">The sequence shown here is derived from an EMBL/GenBank/DDBJ whole genome shotgun (WGS) entry which is preliminary data.</text>
</comment>
<dbReference type="Gene3D" id="3.40.30.10">
    <property type="entry name" value="Glutaredoxin"/>
    <property type="match status" value="1"/>
</dbReference>
<dbReference type="InterPro" id="IPR013766">
    <property type="entry name" value="Thioredoxin_domain"/>
</dbReference>
<name>A0A8J6Q254_9FLAO</name>
<proteinExistence type="predicted"/>